<feature type="compositionally biased region" description="Gly residues" evidence="1">
    <location>
        <begin position="548"/>
        <end position="557"/>
    </location>
</feature>
<evidence type="ECO:0000313" key="4">
    <source>
        <dbReference type="Proteomes" id="UP000297245"/>
    </source>
</evidence>
<dbReference type="EMBL" id="ML179040">
    <property type="protein sequence ID" value="THV06900.1"/>
    <property type="molecule type" value="Genomic_DNA"/>
</dbReference>
<gene>
    <name evidence="3" type="ORF">K435DRAFT_789004</name>
</gene>
<feature type="region of interest" description="Disordered" evidence="1">
    <location>
        <begin position="430"/>
        <end position="462"/>
    </location>
</feature>
<dbReference type="Pfam" id="PF20411">
    <property type="entry name" value="DUF6697"/>
    <property type="match status" value="1"/>
</dbReference>
<feature type="compositionally biased region" description="Low complexity" evidence="1">
    <location>
        <begin position="510"/>
        <end position="528"/>
    </location>
</feature>
<accession>A0A4S8MUH6</accession>
<feature type="domain" description="DUF6697" evidence="2">
    <location>
        <begin position="264"/>
        <end position="421"/>
    </location>
</feature>
<proteinExistence type="predicted"/>
<feature type="region of interest" description="Disordered" evidence="1">
    <location>
        <begin position="109"/>
        <end position="145"/>
    </location>
</feature>
<dbReference type="AlphaFoldDB" id="A0A4S8MUH6"/>
<dbReference type="Proteomes" id="UP000297245">
    <property type="component" value="Unassembled WGS sequence"/>
</dbReference>
<protein>
    <recommendedName>
        <fullName evidence="2">DUF6697 domain-containing protein</fullName>
    </recommendedName>
</protein>
<dbReference type="OrthoDB" id="3219211at2759"/>
<sequence>MTTTAAAHGVQGSSRYEFMTRSYVSSPPLQSSNDLDIVKKQLELLKTADPFSVVDMAIQIENERRKVQDAMSARDAAVMRLADAYVYLEQKTAMIERLQQEMRVLGSDKVDKADKGTSTPKQSHVEGASQTEDTETDATAASRSQEVARLETLVNTLREEIKTLHAEKDKGSLKEDGPLKSSRLLTVQYVSSPSSVNSMNSIFKLDDQDFDFAVVRTAPPTGEAEDIINARNKLLATIPLPEEEAPDDTLKPIMVPSPYTLHDFLATVPESLKASLTNYRALHQLTTSWCPDREEHGYFLTPVFKCSTNPRVSMAHRWSTVDLSSRLNKPTECFYNKDGVWYYAGVYKAFRLDDLTTKEWEALSDETMQSIIKETISGRKNTSPQNIYEITQLYAAGALKVACIALQCIGFNKEVYKGILEHVDKWEKDAHTREAQTPGGRWKGSTGGGREGRAGHGPMTGPLGSSVGGVGLGLGSGTVWNVNANVGSGTGASIGDLVGPMSSMGFGVRSATSNSSSLSLSSCTPSRAEVGNENVPAPTKTTTAGVSGVLGSGRGKR</sequence>
<evidence type="ECO:0000313" key="3">
    <source>
        <dbReference type="EMBL" id="THV06900.1"/>
    </source>
</evidence>
<keyword evidence="4" id="KW-1185">Reference proteome</keyword>
<name>A0A4S8MUH6_DENBC</name>
<dbReference type="InterPro" id="IPR046520">
    <property type="entry name" value="DUF6697"/>
</dbReference>
<reference evidence="3 4" key="1">
    <citation type="journal article" date="2019" name="Nat. Ecol. Evol.">
        <title>Megaphylogeny resolves global patterns of mushroom evolution.</title>
        <authorList>
            <person name="Varga T."/>
            <person name="Krizsan K."/>
            <person name="Foldi C."/>
            <person name="Dima B."/>
            <person name="Sanchez-Garcia M."/>
            <person name="Sanchez-Ramirez S."/>
            <person name="Szollosi G.J."/>
            <person name="Szarkandi J.G."/>
            <person name="Papp V."/>
            <person name="Albert L."/>
            <person name="Andreopoulos W."/>
            <person name="Angelini C."/>
            <person name="Antonin V."/>
            <person name="Barry K.W."/>
            <person name="Bougher N.L."/>
            <person name="Buchanan P."/>
            <person name="Buyck B."/>
            <person name="Bense V."/>
            <person name="Catcheside P."/>
            <person name="Chovatia M."/>
            <person name="Cooper J."/>
            <person name="Damon W."/>
            <person name="Desjardin D."/>
            <person name="Finy P."/>
            <person name="Geml J."/>
            <person name="Haridas S."/>
            <person name="Hughes K."/>
            <person name="Justo A."/>
            <person name="Karasinski D."/>
            <person name="Kautmanova I."/>
            <person name="Kiss B."/>
            <person name="Kocsube S."/>
            <person name="Kotiranta H."/>
            <person name="LaButti K.M."/>
            <person name="Lechner B.E."/>
            <person name="Liimatainen K."/>
            <person name="Lipzen A."/>
            <person name="Lukacs Z."/>
            <person name="Mihaltcheva S."/>
            <person name="Morgado L.N."/>
            <person name="Niskanen T."/>
            <person name="Noordeloos M.E."/>
            <person name="Ohm R.A."/>
            <person name="Ortiz-Santana B."/>
            <person name="Ovrebo C."/>
            <person name="Racz N."/>
            <person name="Riley R."/>
            <person name="Savchenko A."/>
            <person name="Shiryaev A."/>
            <person name="Soop K."/>
            <person name="Spirin V."/>
            <person name="Szebenyi C."/>
            <person name="Tomsovsky M."/>
            <person name="Tulloss R.E."/>
            <person name="Uehling J."/>
            <person name="Grigoriev I.V."/>
            <person name="Vagvolgyi C."/>
            <person name="Papp T."/>
            <person name="Martin F.M."/>
            <person name="Miettinen O."/>
            <person name="Hibbett D.S."/>
            <person name="Nagy L.G."/>
        </authorList>
    </citation>
    <scope>NUCLEOTIDE SEQUENCE [LARGE SCALE GENOMIC DNA]</scope>
    <source>
        <strain evidence="3 4">CBS 962.96</strain>
    </source>
</reference>
<evidence type="ECO:0000256" key="1">
    <source>
        <dbReference type="SAM" id="MobiDB-lite"/>
    </source>
</evidence>
<feature type="region of interest" description="Disordered" evidence="1">
    <location>
        <begin position="510"/>
        <end position="557"/>
    </location>
</feature>
<evidence type="ECO:0000259" key="2">
    <source>
        <dbReference type="Pfam" id="PF20411"/>
    </source>
</evidence>
<organism evidence="3 4">
    <name type="scientific">Dendrothele bispora (strain CBS 962.96)</name>
    <dbReference type="NCBI Taxonomy" id="1314807"/>
    <lineage>
        <taxon>Eukaryota</taxon>
        <taxon>Fungi</taxon>
        <taxon>Dikarya</taxon>
        <taxon>Basidiomycota</taxon>
        <taxon>Agaricomycotina</taxon>
        <taxon>Agaricomycetes</taxon>
        <taxon>Agaricomycetidae</taxon>
        <taxon>Agaricales</taxon>
        <taxon>Agaricales incertae sedis</taxon>
        <taxon>Dendrothele</taxon>
    </lineage>
</organism>